<protein>
    <submittedName>
        <fullName evidence="5">Beta-lytic metalloendopeptidase</fullName>
        <ecNumber evidence="5">3.4.24.32</ecNumber>
    </submittedName>
</protein>
<keyword evidence="2" id="KW-0479">Metal-binding</keyword>
<dbReference type="SUPFAM" id="SSF89260">
    <property type="entry name" value="Collagen-binding domain"/>
    <property type="match status" value="1"/>
</dbReference>
<keyword evidence="6" id="KW-1185">Reference proteome</keyword>
<dbReference type="RefSeq" id="WP_012801049.1">
    <property type="nucleotide sequence ID" value="NC_013166.1"/>
</dbReference>
<evidence type="ECO:0000256" key="1">
    <source>
        <dbReference type="PIRSR" id="PIRSR600841-1"/>
    </source>
</evidence>
<feature type="signal peptide" evidence="4">
    <location>
        <begin position="1"/>
        <end position="30"/>
    </location>
</feature>
<feature type="disulfide bond" evidence="3">
    <location>
        <begin position="379"/>
        <end position="392"/>
    </location>
</feature>
<keyword evidence="4" id="KW-0732">Signal</keyword>
<keyword evidence="3" id="KW-1015">Disulfide bond</keyword>
<reference evidence="5 6" key="1">
    <citation type="journal article" date="2009" name="Stand. Genomic Sci.">
        <title>Complete genome sequence of Kangiella koreensis type strain (SW-125).</title>
        <authorList>
            <person name="Han C."/>
            <person name="Sikorski J."/>
            <person name="Lapidus A."/>
            <person name="Nolan M."/>
            <person name="Glavina Del Rio T."/>
            <person name="Tice H."/>
            <person name="Cheng J.F."/>
            <person name="Lucas S."/>
            <person name="Chen F."/>
            <person name="Copeland A."/>
            <person name="Ivanova N."/>
            <person name="Mavromatis K."/>
            <person name="Ovchinnikova G."/>
            <person name="Pati A."/>
            <person name="Bruce D."/>
            <person name="Goodwin L."/>
            <person name="Pitluck S."/>
            <person name="Chen A."/>
            <person name="Palaniappan K."/>
            <person name="Land M."/>
            <person name="Hauser L."/>
            <person name="Chang Y.J."/>
            <person name="Jeffries C.D."/>
            <person name="Chain P."/>
            <person name="Saunders E."/>
            <person name="Brettin T."/>
            <person name="Goker M."/>
            <person name="Tindall B.J."/>
            <person name="Bristow J."/>
            <person name="Eisen J.A."/>
            <person name="Markowitz V."/>
            <person name="Hugenholtz P."/>
            <person name="Kyrpides N.C."/>
            <person name="Klenk H.P."/>
            <person name="Detter J.C."/>
        </authorList>
    </citation>
    <scope>NUCLEOTIDE SEQUENCE [LARGE SCALE GENOMIC DNA]</scope>
    <source>
        <strain evidence="6">DSM 16069 / KCTC 12182 / SW-125</strain>
    </source>
</reference>
<dbReference type="GO" id="GO:0006508">
    <property type="term" value="P:proteolysis"/>
    <property type="evidence" value="ECO:0007669"/>
    <property type="project" value="InterPro"/>
</dbReference>
<comment type="cofactor">
    <cofactor evidence="2">
        <name>Zn(2+)</name>
        <dbReference type="ChEBI" id="CHEBI:29105"/>
    </cofactor>
    <text evidence="2">Binds 1 zinc ion per subunit.</text>
</comment>
<dbReference type="AlphaFoldDB" id="C7RB93"/>
<dbReference type="Gene3D" id="2.70.70.10">
    <property type="entry name" value="Glucose Permease (Domain IIA)"/>
    <property type="match status" value="1"/>
</dbReference>
<feature type="disulfide bond" evidence="3">
    <location>
        <begin position="289"/>
        <end position="335"/>
    </location>
</feature>
<dbReference type="Gene3D" id="2.60.120.380">
    <property type="match status" value="1"/>
</dbReference>
<dbReference type="OrthoDB" id="6188067at2"/>
<dbReference type="KEGG" id="kko:Kkor_1116"/>
<dbReference type="GO" id="GO:0004222">
    <property type="term" value="F:metalloendopeptidase activity"/>
    <property type="evidence" value="ECO:0007669"/>
    <property type="project" value="InterPro"/>
</dbReference>
<dbReference type="InterPro" id="IPR000841">
    <property type="entry name" value="Pept_M23A_Blytic"/>
</dbReference>
<dbReference type="InterPro" id="IPR011055">
    <property type="entry name" value="Dup_hybrid_motif"/>
</dbReference>
<dbReference type="MEROPS" id="M23.001"/>
<proteinExistence type="predicted"/>
<dbReference type="HOGENOM" id="CLU_538372_0_0_6"/>
<gene>
    <name evidence="5" type="ordered locus">Kkor_1116</name>
</gene>
<feature type="active site" description="Proton donor/acceptor" evidence="1">
    <location>
        <position position="344"/>
    </location>
</feature>
<dbReference type="EC" id="3.4.24.32" evidence="5"/>
<keyword evidence="2" id="KW-0862">Zinc</keyword>
<dbReference type="InParanoid" id="C7RB93"/>
<accession>C7RB93</accession>
<feature type="binding site" evidence="2">
    <location>
        <position position="245"/>
    </location>
    <ligand>
        <name>Zn(2+)</name>
        <dbReference type="ChEBI" id="CHEBI:29105"/>
    </ligand>
</feature>
<organism evidence="5 6">
    <name type="scientific">Kangiella koreensis (strain DSM 16069 / JCM 12317 / KCTC 12182 / SW-125)</name>
    <dbReference type="NCBI Taxonomy" id="523791"/>
    <lineage>
        <taxon>Bacteria</taxon>
        <taxon>Pseudomonadati</taxon>
        <taxon>Pseudomonadota</taxon>
        <taxon>Gammaproteobacteria</taxon>
        <taxon>Kangiellales</taxon>
        <taxon>Kangiellaceae</taxon>
        <taxon>Kangiella</taxon>
    </lineage>
</organism>
<dbReference type="eggNOG" id="COG0739">
    <property type="taxonomic scope" value="Bacteria"/>
</dbReference>
<evidence type="ECO:0000313" key="6">
    <source>
        <dbReference type="Proteomes" id="UP000001231"/>
    </source>
</evidence>
<dbReference type="SUPFAM" id="SSF51261">
    <property type="entry name" value="Duplicated hybrid motif"/>
    <property type="match status" value="1"/>
</dbReference>
<name>C7RB93_KANKD</name>
<evidence type="ECO:0000256" key="2">
    <source>
        <dbReference type="PIRSR" id="PIRSR600841-2"/>
    </source>
</evidence>
<sequence>MKLFNSRLAGKSCVLACLMALGVYATPILAEEADDQSQGTHSQGISKHEFIYSYDEMLNFDVEEYLQVHAPHLVPYAEEISHYAGYSSVSPKVLIALMEHQTGIVTRASTASKIERPFGNLSKKVGFREQLEDISSRLAKEFYRGHAYGQTGRNDKLTSDKDAQNAIMVILSKQGDDAMGILRRRGGKGDTTSSKEVGKAYRKLFEGKKKEEEESKAQLVTVADINDYFQLPFPAGESWRNGGSHTNHGSGTYPQSSLDFNAGGYWGDNLSHIWVSSSAPGTIKNHSPCFSEIIHEDGWSTTYYHIENIQYATGSRVGRNVRVANYANDKPQALCNGGQSSGPHLHFSMKKNGQFYHLNGMKFSGYEVRTGRDSYDSNCSYFWLARSGYKYCAWTNVYNYGVTDSEPPEQGDAYSGYLSHQGSQIQPDGSWFYYSGGNIAADLTGPANADFDLKLERWNGYNWYQVAISETPESDETISYAANSGYYRLIVYSYSGSGNYSLRVVK</sequence>
<feature type="binding site" evidence="2">
    <location>
        <position position="346"/>
    </location>
    <ligand>
        <name>Zn(2+)</name>
        <dbReference type="ChEBI" id="CHEBI:29105"/>
    </ligand>
</feature>
<dbReference type="EMBL" id="CP001707">
    <property type="protein sequence ID" value="ACV26535.1"/>
    <property type="molecule type" value="Genomic_DNA"/>
</dbReference>
<feature type="binding site" evidence="2">
    <location>
        <position position="259"/>
    </location>
    <ligand>
        <name>Zn(2+)</name>
        <dbReference type="ChEBI" id="CHEBI:29105"/>
    </ligand>
</feature>
<dbReference type="Proteomes" id="UP000001231">
    <property type="component" value="Chromosome"/>
</dbReference>
<feature type="active site" description="Proton donor/acceptor" evidence="1">
    <location>
        <position position="305"/>
    </location>
</feature>
<keyword evidence="5" id="KW-0378">Hydrolase</keyword>
<dbReference type="GO" id="GO:0046872">
    <property type="term" value="F:metal ion binding"/>
    <property type="evidence" value="ECO:0007669"/>
    <property type="project" value="UniProtKB-KW"/>
</dbReference>
<dbReference type="PRINTS" id="PR00933">
    <property type="entry name" value="BLYTICPTASE"/>
</dbReference>
<evidence type="ECO:0000256" key="3">
    <source>
        <dbReference type="PIRSR" id="PIRSR600841-3"/>
    </source>
</evidence>
<evidence type="ECO:0000256" key="4">
    <source>
        <dbReference type="SAM" id="SignalP"/>
    </source>
</evidence>
<feature type="chain" id="PRO_5002981388" evidence="4">
    <location>
        <begin position="31"/>
        <end position="506"/>
    </location>
</feature>
<evidence type="ECO:0000313" key="5">
    <source>
        <dbReference type="EMBL" id="ACV26535.1"/>
    </source>
</evidence>
<dbReference type="STRING" id="523791.Kkor_1116"/>